<dbReference type="InterPro" id="IPR033309">
    <property type="entry name" value="Mus81"/>
</dbReference>
<evidence type="ECO:0000256" key="13">
    <source>
        <dbReference type="RuleBase" id="RU369042"/>
    </source>
</evidence>
<dbReference type="OrthoDB" id="5963188at2759"/>
<dbReference type="SUPFAM" id="SSF52980">
    <property type="entry name" value="Restriction endonuclease-like"/>
    <property type="match status" value="1"/>
</dbReference>
<dbReference type="InterPro" id="IPR011335">
    <property type="entry name" value="Restrct_endonuc-II-like"/>
</dbReference>
<evidence type="ECO:0000256" key="12">
    <source>
        <dbReference type="ARBA" id="ARBA00023242"/>
    </source>
</evidence>
<feature type="compositionally biased region" description="Low complexity" evidence="14">
    <location>
        <begin position="411"/>
        <end position="422"/>
    </location>
</feature>
<keyword evidence="9 13" id="KW-0460">Magnesium</keyword>
<evidence type="ECO:0000256" key="6">
    <source>
        <dbReference type="ARBA" id="ARBA00022759"/>
    </source>
</evidence>
<reference evidence="16" key="1">
    <citation type="submission" date="2022-07" db="EMBL/GenBank/DDBJ databases">
        <title>Evaluation of T. orientalis genome assembly methods using nanopore sequencing and analysis of variation between genomes.</title>
        <authorList>
            <person name="Yam J."/>
            <person name="Micallef M.L."/>
            <person name="Liu M."/>
            <person name="Djordjevic S.P."/>
            <person name="Bogema D.R."/>
            <person name="Jenkins C."/>
        </authorList>
    </citation>
    <scope>NUCLEOTIDE SEQUENCE</scope>
    <source>
        <strain evidence="16">Fish Creek</strain>
    </source>
</reference>
<evidence type="ECO:0000256" key="3">
    <source>
        <dbReference type="ARBA" id="ARBA00010015"/>
    </source>
</evidence>
<dbReference type="GO" id="GO:0048476">
    <property type="term" value="C:Holliday junction resolvase complex"/>
    <property type="evidence" value="ECO:0007669"/>
    <property type="project" value="UniProtKB-UniRule"/>
</dbReference>
<dbReference type="EC" id="3.1.22.-" evidence="13"/>
<evidence type="ECO:0000256" key="4">
    <source>
        <dbReference type="ARBA" id="ARBA00022722"/>
    </source>
</evidence>
<evidence type="ECO:0000313" key="16">
    <source>
        <dbReference type="EMBL" id="UKJ88913.1"/>
    </source>
</evidence>
<evidence type="ECO:0000313" key="17">
    <source>
        <dbReference type="Proteomes" id="UP000244803"/>
    </source>
</evidence>
<feature type="domain" description="ERCC4" evidence="15">
    <location>
        <begin position="337"/>
        <end position="484"/>
    </location>
</feature>
<dbReference type="GO" id="GO:0000727">
    <property type="term" value="P:double-strand break repair via break-induced replication"/>
    <property type="evidence" value="ECO:0007669"/>
    <property type="project" value="UniProtKB-UniRule"/>
</dbReference>
<evidence type="ECO:0000256" key="7">
    <source>
        <dbReference type="ARBA" id="ARBA00022763"/>
    </source>
</evidence>
<comment type="function">
    <text evidence="13">Interacts with EME1 to form a DNA structure-specific endonuclease with substrate preference for branched DNA structures with a 5'-end at the branch nick. Typical substrates include 3'-flap structures, D-loops, replication forks and nicked Holliday junctions. May be required in mitosis for the processing of stalled or collapsed replication fork intermediates. May be required in meiosis for the repair of meiosis-specific double strand breaks subsequent to single-end invasion (SEI).</text>
</comment>
<keyword evidence="6 13" id="KW-0255">Endonuclease</keyword>
<dbReference type="GO" id="GO:0000712">
    <property type="term" value="P:resolution of meiotic recombination intermediates"/>
    <property type="evidence" value="ECO:0007669"/>
    <property type="project" value="TreeGrafter"/>
</dbReference>
<feature type="region of interest" description="Disordered" evidence="14">
    <location>
        <begin position="411"/>
        <end position="431"/>
    </location>
</feature>
<evidence type="ECO:0000256" key="10">
    <source>
        <dbReference type="ARBA" id="ARBA00023172"/>
    </source>
</evidence>
<keyword evidence="4 13" id="KW-0540">Nuclease</keyword>
<dbReference type="GO" id="GO:0046872">
    <property type="term" value="F:metal ion binding"/>
    <property type="evidence" value="ECO:0007669"/>
    <property type="project" value="UniProtKB-UniRule"/>
</dbReference>
<comment type="cofactor">
    <cofactor evidence="1 13">
        <name>Mg(2+)</name>
        <dbReference type="ChEBI" id="CHEBI:18420"/>
    </cofactor>
</comment>
<name>A0A976M748_THEOR</name>
<dbReference type="GO" id="GO:0048257">
    <property type="term" value="F:3'-flap endonuclease activity"/>
    <property type="evidence" value="ECO:0007669"/>
    <property type="project" value="TreeGrafter"/>
</dbReference>
<dbReference type="PANTHER" id="PTHR13451:SF0">
    <property type="entry name" value="CROSSOVER JUNCTION ENDONUCLEASE MUS81"/>
    <property type="match status" value="1"/>
</dbReference>
<dbReference type="Pfam" id="PF02732">
    <property type="entry name" value="ERCC4"/>
    <property type="match status" value="1"/>
</dbReference>
<comment type="subunit">
    <text evidence="13">Interacts with EME1.</text>
</comment>
<proteinExistence type="inferred from homology"/>
<dbReference type="GO" id="GO:0005634">
    <property type="term" value="C:nucleus"/>
    <property type="evidence" value="ECO:0007669"/>
    <property type="project" value="UniProtKB-SubCell"/>
</dbReference>
<dbReference type="Gene3D" id="1.10.150.670">
    <property type="entry name" value="Crossover junction endonuclease EME1, DNA-binding domain"/>
    <property type="match status" value="1"/>
</dbReference>
<keyword evidence="5 13" id="KW-0479">Metal-binding</keyword>
<evidence type="ECO:0000256" key="2">
    <source>
        <dbReference type="ARBA" id="ARBA00004123"/>
    </source>
</evidence>
<keyword evidence="8 13" id="KW-0378">Hydrolase</keyword>
<evidence type="ECO:0000256" key="5">
    <source>
        <dbReference type="ARBA" id="ARBA00022723"/>
    </source>
</evidence>
<evidence type="ECO:0000256" key="1">
    <source>
        <dbReference type="ARBA" id="ARBA00001946"/>
    </source>
</evidence>
<gene>
    <name evidence="16" type="ORF">MACJ_002159</name>
</gene>
<evidence type="ECO:0000256" key="14">
    <source>
        <dbReference type="SAM" id="MobiDB-lite"/>
    </source>
</evidence>
<sequence length="677" mass="78623">MSTEESDNSLNRISLVNPANRLIYLKLIELREIYRNKSPKLCLSLTKAITSLKRYPLPITNLREIFIIAGIGGQFYKHLNRVIKDKTPTVEDDDLKKHRISSLYRICEFMQMNNYFNAVSTKSYRPPTYSNTWTFLCILGFFSDSNNEANSRLTLDDISSMFNEFSKIFPKAKLSSFGFLKILTNKQIINFKRQGQEVVSHDDFQYRYKHRYTYGLTEEGRELVESLLSKLDVPLDNIKATFTKIFDITNGIVTNRSNNEFVNIDSYRCSQFDSPDSVSNLVTKTPTRTLTVTDLSNSHRSDSRTDHDNQMYFKNLRDRLKIKYGIDVFAYSDYEIITVVDKRELHDSNGKYFVKLTNLFKDANKSLVFKQLPLGDVVWIIKMNLPTQNEHFHINGGDGYNIDGVGLGPKGKCSSNNKSNKSPNKRSQEDPEEQDWYVLDWILERKTTIDLNSSIMDGRYNEQKLRLLNLRGFNRVIYLFEDSPLEQVTNKFSKLGQRALNYKAIKTSKINTKFVSGFNVINTSSLSHSACMLLYFHLAIESYFKEKFRTMRVMGDFDLHSFISKNHYTFSRFKDENRKRFKLTYSELFGRQLRCIPKMGEQLTSAILELWPTPYLFYSVINKLTLDEINKAISQLKRKCKMSKQVLESCRNLFMNSSCASSHLEVDSDILGEQKSA</sequence>
<dbReference type="GO" id="GO:0008821">
    <property type="term" value="F:crossover junction DNA endonuclease activity"/>
    <property type="evidence" value="ECO:0007669"/>
    <property type="project" value="UniProtKB-UniRule"/>
</dbReference>
<keyword evidence="7 13" id="KW-0227">DNA damage</keyword>
<dbReference type="InterPro" id="IPR042530">
    <property type="entry name" value="EME1/EME2_C"/>
</dbReference>
<dbReference type="GO" id="GO:0003677">
    <property type="term" value="F:DNA binding"/>
    <property type="evidence" value="ECO:0007669"/>
    <property type="project" value="UniProtKB-UniRule"/>
</dbReference>
<protein>
    <recommendedName>
        <fullName evidence="13">Crossover junction endonuclease MUS81</fullName>
        <ecNumber evidence="13">3.1.22.-</ecNumber>
    </recommendedName>
</protein>
<keyword evidence="10 13" id="KW-0233">DNA recombination</keyword>
<dbReference type="InterPro" id="IPR027421">
    <property type="entry name" value="DNA_pol_lamdba_lyase_dom_sf"/>
</dbReference>
<evidence type="ECO:0000256" key="9">
    <source>
        <dbReference type="ARBA" id="ARBA00022842"/>
    </source>
</evidence>
<dbReference type="Proteomes" id="UP000244803">
    <property type="component" value="Chromosome 3"/>
</dbReference>
<dbReference type="InterPro" id="IPR006166">
    <property type="entry name" value="ERCC4_domain"/>
</dbReference>
<dbReference type="GO" id="GO:0031573">
    <property type="term" value="P:mitotic intra-S DNA damage checkpoint signaling"/>
    <property type="evidence" value="ECO:0007669"/>
    <property type="project" value="TreeGrafter"/>
</dbReference>
<dbReference type="SMART" id="SM00891">
    <property type="entry name" value="ERCC4"/>
    <property type="match status" value="1"/>
</dbReference>
<accession>A0A976M748</accession>
<comment type="subcellular location">
    <subcellularLocation>
        <location evidence="2 13">Nucleus</location>
    </subcellularLocation>
</comment>
<dbReference type="SUPFAM" id="SSF47802">
    <property type="entry name" value="DNA polymerase beta, N-terminal domain-like"/>
    <property type="match status" value="1"/>
</dbReference>
<dbReference type="PANTHER" id="PTHR13451">
    <property type="entry name" value="CLASS II CROSSOVER JUNCTION ENDONUCLEASE MUS81"/>
    <property type="match status" value="1"/>
</dbReference>
<evidence type="ECO:0000259" key="15">
    <source>
        <dbReference type="SMART" id="SM00891"/>
    </source>
</evidence>
<dbReference type="EMBL" id="CP056066">
    <property type="protein sequence ID" value="UKJ88913.1"/>
    <property type="molecule type" value="Genomic_DNA"/>
</dbReference>
<dbReference type="CDD" id="cd20074">
    <property type="entry name" value="XPF_nuclease_Mus81"/>
    <property type="match status" value="1"/>
</dbReference>
<dbReference type="GO" id="GO:0006308">
    <property type="term" value="P:DNA catabolic process"/>
    <property type="evidence" value="ECO:0007669"/>
    <property type="project" value="UniProtKB-UniRule"/>
</dbReference>
<dbReference type="Gene3D" id="3.40.50.10130">
    <property type="match status" value="1"/>
</dbReference>
<evidence type="ECO:0000256" key="8">
    <source>
        <dbReference type="ARBA" id="ARBA00022801"/>
    </source>
</evidence>
<dbReference type="InterPro" id="IPR047416">
    <property type="entry name" value="XPF_nuclease_Mus81"/>
</dbReference>
<comment type="similarity">
    <text evidence="3 13">Belongs to the XPF family.</text>
</comment>
<dbReference type="Gene3D" id="1.10.150.110">
    <property type="entry name" value="DNA polymerase beta, N-terminal domain-like"/>
    <property type="match status" value="1"/>
</dbReference>
<keyword evidence="12 13" id="KW-0539">Nucleus</keyword>
<dbReference type="AlphaFoldDB" id="A0A976M748"/>
<organism evidence="16 17">
    <name type="scientific">Theileria orientalis</name>
    <dbReference type="NCBI Taxonomy" id="68886"/>
    <lineage>
        <taxon>Eukaryota</taxon>
        <taxon>Sar</taxon>
        <taxon>Alveolata</taxon>
        <taxon>Apicomplexa</taxon>
        <taxon>Aconoidasida</taxon>
        <taxon>Piroplasmida</taxon>
        <taxon>Theileriidae</taxon>
        <taxon>Theileria</taxon>
    </lineage>
</organism>
<evidence type="ECO:0000256" key="11">
    <source>
        <dbReference type="ARBA" id="ARBA00023204"/>
    </source>
</evidence>
<keyword evidence="11 13" id="KW-0234">DNA repair</keyword>